<reference evidence="3" key="1">
    <citation type="journal article" date="2017" name="Nucleic Acids Res.">
        <title>Proteogenomics produces comprehensive and highly accurate protein-coding gene annotation in a complete genome assembly of Malassezia sympodialis.</title>
        <authorList>
            <person name="Zhu Y."/>
            <person name="Engstroem P.G."/>
            <person name="Tellgren-Roth C."/>
            <person name="Baudo C.D."/>
            <person name="Kennell J.C."/>
            <person name="Sun S."/>
            <person name="Billmyre R.B."/>
            <person name="Schroeder M.S."/>
            <person name="Andersson A."/>
            <person name="Holm T."/>
            <person name="Sigurgeirsson B."/>
            <person name="Wu G."/>
            <person name="Sankaranarayanan S.R."/>
            <person name="Siddharthan R."/>
            <person name="Sanyal K."/>
            <person name="Lundeberg J."/>
            <person name="Nystedt B."/>
            <person name="Boekhout T."/>
            <person name="Dawson T.L. Jr."/>
            <person name="Heitman J."/>
            <person name="Scheynius A."/>
            <person name="Lehtioe J."/>
        </authorList>
    </citation>
    <scope>NUCLEOTIDE SEQUENCE [LARGE SCALE GENOMIC DNA]</scope>
    <source>
        <strain evidence="3">ATCC 42132</strain>
    </source>
</reference>
<accession>A0A1M8A970</accession>
<evidence type="ECO:0000313" key="2">
    <source>
        <dbReference type="EMBL" id="SHO78969.1"/>
    </source>
</evidence>
<dbReference type="InterPro" id="IPR036291">
    <property type="entry name" value="NAD(P)-bd_dom_sf"/>
</dbReference>
<gene>
    <name evidence="2" type="ORF">MSYG_3318</name>
</gene>
<feature type="domain" description="Enoyl reductase (ER)" evidence="1">
    <location>
        <begin position="16"/>
        <end position="364"/>
    </location>
</feature>
<dbReference type="EMBL" id="LT671825">
    <property type="protein sequence ID" value="SHO78969.1"/>
    <property type="molecule type" value="Genomic_DNA"/>
</dbReference>
<evidence type="ECO:0000259" key="1">
    <source>
        <dbReference type="SMART" id="SM00829"/>
    </source>
</evidence>
<dbReference type="AlphaFoldDB" id="A0A1M8A970"/>
<dbReference type="Proteomes" id="UP000186303">
    <property type="component" value="Chromosome 5"/>
</dbReference>
<dbReference type="SUPFAM" id="SSF51735">
    <property type="entry name" value="NAD(P)-binding Rossmann-fold domains"/>
    <property type="match status" value="1"/>
</dbReference>
<dbReference type="InterPro" id="IPR013149">
    <property type="entry name" value="ADH-like_C"/>
</dbReference>
<dbReference type="InterPro" id="IPR020843">
    <property type="entry name" value="ER"/>
</dbReference>
<protein>
    <submittedName>
        <fullName evidence="2">Similar to S.cerevisiae protein ADH1 (Alcohol dehydrogenase)</fullName>
    </submittedName>
</protein>
<dbReference type="InterPro" id="IPR052711">
    <property type="entry name" value="Zinc_ADH-like"/>
</dbReference>
<dbReference type="OrthoDB" id="1706066at2759"/>
<proteinExistence type="predicted"/>
<dbReference type="GO" id="GO:0016491">
    <property type="term" value="F:oxidoreductase activity"/>
    <property type="evidence" value="ECO:0007669"/>
    <property type="project" value="InterPro"/>
</dbReference>
<dbReference type="SUPFAM" id="SSF50129">
    <property type="entry name" value="GroES-like"/>
    <property type="match status" value="1"/>
</dbReference>
<dbReference type="OMA" id="LNHHDLW"/>
<dbReference type="VEuPathDB" id="FungiDB:MSYG_3318"/>
<dbReference type="PANTHER" id="PTHR45033">
    <property type="match status" value="1"/>
</dbReference>
<dbReference type="Gene3D" id="3.40.50.720">
    <property type="entry name" value="NAD(P)-binding Rossmann-like Domain"/>
    <property type="match status" value="1"/>
</dbReference>
<dbReference type="InterPro" id="IPR011032">
    <property type="entry name" value="GroES-like_sf"/>
</dbReference>
<dbReference type="SMART" id="SM00829">
    <property type="entry name" value="PKS_ER"/>
    <property type="match status" value="1"/>
</dbReference>
<sequence length="378" mass="38974">MKALQLEKPAGGAQRGQRHVVAVRHVPLPNVGKDSVLVKILAAGMNRRDEWSALGLYPGLVFENATLGCDGCGILVDPTSLRPLSEQLYLLVPSRGWDADEAGPEAALPTAPAHLRVNEFGGHGFGILGATRPVCGAGTFCEYIAVHRSQLVPAPAHLSAVQSAALPCAAVTAYRALFTKGRVAAGHNVLITGIGGGVAIQALQMALAAGATVLVTGGSPTKVERACAMGARGGAVYKDADWPGQVRALLPPARPWIDVVIDSAGGAIVGQALQAGLRDGGKVVVFGMTAAPSVEMTMRDVLKNVDLQGSTLGSAREFRASIEFIEAHRIVPSIDTILPGLEHAGDGLKRLADAERRSGGKVVIDLQGGPGACVAARS</sequence>
<name>A0A1M8A970_MALS4</name>
<evidence type="ECO:0000313" key="3">
    <source>
        <dbReference type="Proteomes" id="UP000186303"/>
    </source>
</evidence>
<organism evidence="2 3">
    <name type="scientific">Malassezia sympodialis (strain ATCC 42132)</name>
    <name type="common">Atopic eczema-associated yeast</name>
    <dbReference type="NCBI Taxonomy" id="1230383"/>
    <lineage>
        <taxon>Eukaryota</taxon>
        <taxon>Fungi</taxon>
        <taxon>Dikarya</taxon>
        <taxon>Basidiomycota</taxon>
        <taxon>Ustilaginomycotina</taxon>
        <taxon>Malasseziomycetes</taxon>
        <taxon>Malasseziales</taxon>
        <taxon>Malasseziaceae</taxon>
        <taxon>Malassezia</taxon>
    </lineage>
</organism>
<keyword evidence="3" id="KW-1185">Reference proteome</keyword>
<dbReference type="PANTHER" id="PTHR45033:SF3">
    <property type="entry name" value="DEHYDROGENASE, PUTATIVE (AFU_ORTHOLOGUE AFUA_2G13270)-RELATED"/>
    <property type="match status" value="1"/>
</dbReference>
<dbReference type="Pfam" id="PF00107">
    <property type="entry name" value="ADH_zinc_N"/>
    <property type="match status" value="1"/>
</dbReference>
<dbReference type="STRING" id="1230383.A0A1M8A970"/>
<dbReference type="Gene3D" id="3.90.180.10">
    <property type="entry name" value="Medium-chain alcohol dehydrogenases, catalytic domain"/>
    <property type="match status" value="1"/>
</dbReference>